<dbReference type="InterPro" id="IPR043502">
    <property type="entry name" value="DNA/RNA_pol_sf"/>
</dbReference>
<name>A0ABS3VMZ6_MICEH</name>
<evidence type="ECO:0000259" key="2">
    <source>
        <dbReference type="PROSITE" id="PS50878"/>
    </source>
</evidence>
<evidence type="ECO:0000313" key="3">
    <source>
        <dbReference type="EMBL" id="MBO4205872.1"/>
    </source>
</evidence>
<feature type="region of interest" description="Disordered" evidence="1">
    <location>
        <begin position="22"/>
        <end position="48"/>
    </location>
</feature>
<reference evidence="3 4" key="1">
    <citation type="submission" date="2019-12" db="EMBL/GenBank/DDBJ databases">
        <title>Whole genome sequencing of endophytic Actinobacterium Micromonospora sp. MPMI6T.</title>
        <authorList>
            <person name="Evv R."/>
            <person name="Podile A.R."/>
        </authorList>
    </citation>
    <scope>NUCLEOTIDE SEQUENCE [LARGE SCALE GENOMIC DNA]</scope>
    <source>
        <strain evidence="3 4">MPMI6</strain>
    </source>
</reference>
<proteinExistence type="predicted"/>
<gene>
    <name evidence="3" type="ORF">GSF22_07610</name>
</gene>
<protein>
    <recommendedName>
        <fullName evidence="2">Reverse transcriptase domain-containing protein</fullName>
    </recommendedName>
</protein>
<accession>A0ABS3VMZ6</accession>
<organism evidence="3 4">
    <name type="scientific">Micromonospora echinofusca</name>
    <dbReference type="NCBI Taxonomy" id="47858"/>
    <lineage>
        <taxon>Bacteria</taxon>
        <taxon>Bacillati</taxon>
        <taxon>Actinomycetota</taxon>
        <taxon>Actinomycetes</taxon>
        <taxon>Micromonosporales</taxon>
        <taxon>Micromonosporaceae</taxon>
        <taxon>Micromonospora</taxon>
    </lineage>
</organism>
<dbReference type="SUPFAM" id="SSF56672">
    <property type="entry name" value="DNA/RNA polymerases"/>
    <property type="match status" value="1"/>
</dbReference>
<feature type="domain" description="Reverse transcriptase" evidence="2">
    <location>
        <begin position="74"/>
        <end position="318"/>
    </location>
</feature>
<dbReference type="InterPro" id="IPR000477">
    <property type="entry name" value="RT_dom"/>
</dbReference>
<feature type="compositionally biased region" description="Basic and acidic residues" evidence="1">
    <location>
        <begin position="22"/>
        <end position="38"/>
    </location>
</feature>
<dbReference type="RefSeq" id="WP_208812270.1">
    <property type="nucleotide sequence ID" value="NZ_WVUH01000040.1"/>
</dbReference>
<sequence>MEDFATTMRNIAQTRIRRFERAAKRHYDESKREARRANIDPPKSPYPKPTAWSFRNDFNPFIVRSRADVYAHGISKSLKDKKYKVGDPYIFEVKKPQGGSRRITSFGIPDEALSRRTYRSLMSKNIGALSGRSYAYRADINVFDAITYISSEWRDHPRLFVAEFDLQDYFGSVKHQYLFQQMQVLKLRMTPRERLIIEAFLRTADTGQSKGFPQGTSISLFLSGVALSPLDRSLERLNVGFARFSDDILLWGADYSAVRTGSDMLFEWSNDSGVGISTFKSRGLQILSPKGSVGRSEIRDVDSVDFLSHRISLRGVRLAKRPERNIRQRCSELIYANLLRQPLAGTQDFGRLKNGLDRDYLTLLSQLRRLFYGGLSEPQVYRFSRSGYVPLNHLTGFVARHPVVTEVDDWRALDKWLRRQIWLALRRRALLLRKAGHEGPCIPWDTPVHMLSSQVSHSTRSFALLNMRIPSTARMARVVLKATDLHGTRVTERPRGIY</sequence>
<dbReference type="PROSITE" id="PS50878">
    <property type="entry name" value="RT_POL"/>
    <property type="match status" value="1"/>
</dbReference>
<dbReference type="Proteomes" id="UP000823521">
    <property type="component" value="Unassembled WGS sequence"/>
</dbReference>
<dbReference type="EMBL" id="WVUH01000040">
    <property type="protein sequence ID" value="MBO4205872.1"/>
    <property type="molecule type" value="Genomic_DNA"/>
</dbReference>
<dbReference type="Pfam" id="PF00078">
    <property type="entry name" value="RVT_1"/>
    <property type="match status" value="1"/>
</dbReference>
<keyword evidence="4" id="KW-1185">Reference proteome</keyword>
<evidence type="ECO:0000256" key="1">
    <source>
        <dbReference type="SAM" id="MobiDB-lite"/>
    </source>
</evidence>
<evidence type="ECO:0000313" key="4">
    <source>
        <dbReference type="Proteomes" id="UP000823521"/>
    </source>
</evidence>
<comment type="caution">
    <text evidence="3">The sequence shown here is derived from an EMBL/GenBank/DDBJ whole genome shotgun (WGS) entry which is preliminary data.</text>
</comment>